<sequence>MTTQQAQAHDPTAQAVIRFWFEESTPQQWFAKDDAFDRAIQEHFGGVLDQGARGELWHWRSDALGRLAEILVLDQFSRNVWRDTPRAFAQDGMALVLTQEIIALGLDRDFTEAQRAFAYMPLMHSESAVVQQESIRQFTALGNPVNLDFAERHKAIVDRFGRYPHRNRVLGRASTAEEEAFLRTPGSSF</sequence>
<name>A0A7G9RNC8_9BURK</name>
<evidence type="ECO:0000313" key="2">
    <source>
        <dbReference type="Proteomes" id="UP000515811"/>
    </source>
</evidence>
<dbReference type="Gene3D" id="1.20.58.320">
    <property type="entry name" value="TPR-like"/>
    <property type="match status" value="1"/>
</dbReference>
<dbReference type="SUPFAM" id="SSF48452">
    <property type="entry name" value="TPR-like"/>
    <property type="match status" value="1"/>
</dbReference>
<dbReference type="InterPro" id="IPR011990">
    <property type="entry name" value="TPR-like_helical_dom_sf"/>
</dbReference>
<gene>
    <name evidence="1" type="ORF">H9K76_21930</name>
</gene>
<dbReference type="Proteomes" id="UP000515811">
    <property type="component" value="Chromosome"/>
</dbReference>
<dbReference type="Pfam" id="PF06041">
    <property type="entry name" value="DUF924"/>
    <property type="match status" value="1"/>
</dbReference>
<organism evidence="1 2">
    <name type="scientific">Diaphorobacter ruginosibacter</name>
    <dbReference type="NCBI Taxonomy" id="1715720"/>
    <lineage>
        <taxon>Bacteria</taxon>
        <taxon>Pseudomonadati</taxon>
        <taxon>Pseudomonadota</taxon>
        <taxon>Betaproteobacteria</taxon>
        <taxon>Burkholderiales</taxon>
        <taxon>Comamonadaceae</taxon>
        <taxon>Diaphorobacter</taxon>
    </lineage>
</organism>
<accession>A0A7G9RNC8</accession>
<evidence type="ECO:0000313" key="1">
    <source>
        <dbReference type="EMBL" id="QNN57103.1"/>
    </source>
</evidence>
<dbReference type="Gene3D" id="1.25.40.10">
    <property type="entry name" value="Tetratricopeptide repeat domain"/>
    <property type="match status" value="1"/>
</dbReference>
<dbReference type="InterPro" id="IPR010323">
    <property type="entry name" value="DUF924"/>
</dbReference>
<dbReference type="EMBL" id="CP060714">
    <property type="protein sequence ID" value="QNN57103.1"/>
    <property type="molecule type" value="Genomic_DNA"/>
</dbReference>
<proteinExistence type="predicted"/>
<dbReference type="AlphaFoldDB" id="A0A7G9RNC8"/>
<dbReference type="KEGG" id="drg:H9K76_21930"/>
<protein>
    <submittedName>
        <fullName evidence="1">DUF924 domain-containing protein</fullName>
    </submittedName>
</protein>
<dbReference type="RefSeq" id="WP_187597368.1">
    <property type="nucleotide sequence ID" value="NZ_CP060714.1"/>
</dbReference>
<keyword evidence="2" id="KW-1185">Reference proteome</keyword>
<reference evidence="1 2" key="1">
    <citation type="submission" date="2020-08" db="EMBL/GenBank/DDBJ databases">
        <title>Genome sequence of Diaphorobacter ruginosibacter DSM 27467T.</title>
        <authorList>
            <person name="Hyun D.-W."/>
            <person name="Bae J.-W."/>
        </authorList>
    </citation>
    <scope>NUCLEOTIDE SEQUENCE [LARGE SCALE GENOMIC DNA]</scope>
    <source>
        <strain evidence="1 2">DSM 27467</strain>
    </source>
</reference>